<dbReference type="PANTHER" id="PTHR32060:SF30">
    <property type="entry name" value="CARBOXY-TERMINAL PROCESSING PROTEASE CTPA"/>
    <property type="match status" value="1"/>
</dbReference>
<evidence type="ECO:0000313" key="10">
    <source>
        <dbReference type="Proteomes" id="UP000253846"/>
    </source>
</evidence>
<dbReference type="EC" id="3.4.21.-" evidence="9"/>
<evidence type="ECO:0000256" key="6">
    <source>
        <dbReference type="SAM" id="MobiDB-lite"/>
    </source>
</evidence>
<dbReference type="Pfam" id="PF03572">
    <property type="entry name" value="Peptidase_S41"/>
    <property type="match status" value="1"/>
</dbReference>
<dbReference type="EMBL" id="UFTD01000002">
    <property type="protein sequence ID" value="SSZ40008.1"/>
    <property type="molecule type" value="Genomic_DNA"/>
</dbReference>
<feature type="domain" description="PDZ" evidence="8">
    <location>
        <begin position="84"/>
        <end position="156"/>
    </location>
</feature>
<keyword evidence="4 5" id="KW-0720">Serine protease</keyword>
<evidence type="ECO:0000256" key="7">
    <source>
        <dbReference type="SAM" id="SignalP"/>
    </source>
</evidence>
<comment type="similarity">
    <text evidence="1 5">Belongs to the peptidase S41A family.</text>
</comment>
<dbReference type="Pfam" id="PF13180">
    <property type="entry name" value="PDZ_2"/>
    <property type="match status" value="1"/>
</dbReference>
<dbReference type="PROSITE" id="PS51257">
    <property type="entry name" value="PROKAR_LIPOPROTEIN"/>
    <property type="match status" value="1"/>
</dbReference>
<dbReference type="SMART" id="SM00245">
    <property type="entry name" value="TSPc"/>
    <property type="match status" value="1"/>
</dbReference>
<dbReference type="InterPro" id="IPR005151">
    <property type="entry name" value="Tail-specific_protease"/>
</dbReference>
<proteinExistence type="inferred from homology"/>
<dbReference type="GO" id="GO:0007165">
    <property type="term" value="P:signal transduction"/>
    <property type="evidence" value="ECO:0007669"/>
    <property type="project" value="TreeGrafter"/>
</dbReference>
<dbReference type="FunFam" id="2.30.42.10:FF:000063">
    <property type="entry name" value="Peptidase, S41 family"/>
    <property type="match status" value="1"/>
</dbReference>
<dbReference type="PROSITE" id="PS50106">
    <property type="entry name" value="PDZ"/>
    <property type="match status" value="1"/>
</dbReference>
<evidence type="ECO:0000256" key="1">
    <source>
        <dbReference type="ARBA" id="ARBA00009179"/>
    </source>
</evidence>
<protein>
    <submittedName>
        <fullName evidence="9">Probable CtpA-like serine protease</fullName>
        <ecNumber evidence="9">3.4.21.-</ecNumber>
    </submittedName>
</protein>
<dbReference type="SUPFAM" id="SSF50156">
    <property type="entry name" value="PDZ domain-like"/>
    <property type="match status" value="1"/>
</dbReference>
<dbReference type="GO" id="GO:0006508">
    <property type="term" value="P:proteolysis"/>
    <property type="evidence" value="ECO:0007669"/>
    <property type="project" value="UniProtKB-KW"/>
</dbReference>
<evidence type="ECO:0000256" key="4">
    <source>
        <dbReference type="ARBA" id="ARBA00022825"/>
    </source>
</evidence>
<keyword evidence="3 5" id="KW-0378">Hydrolase</keyword>
<dbReference type="Pfam" id="PF22694">
    <property type="entry name" value="CtpB_N-like"/>
    <property type="match status" value="1"/>
</dbReference>
<keyword evidence="2 5" id="KW-0645">Protease</keyword>
<dbReference type="Gene3D" id="3.90.226.10">
    <property type="entry name" value="2-enoyl-CoA Hydratase, Chain A, domain 1"/>
    <property type="match status" value="1"/>
</dbReference>
<dbReference type="AlphaFoldDB" id="A0A336NGW2"/>
<dbReference type="FunFam" id="3.90.226.10:FF:000029">
    <property type="entry name" value="Peptidase, S41 family"/>
    <property type="match status" value="1"/>
</dbReference>
<dbReference type="CDD" id="cd07560">
    <property type="entry name" value="Peptidase_S41_CPP"/>
    <property type="match status" value="1"/>
</dbReference>
<evidence type="ECO:0000256" key="3">
    <source>
        <dbReference type="ARBA" id="ARBA00022801"/>
    </source>
</evidence>
<dbReference type="GO" id="GO:0008236">
    <property type="term" value="F:serine-type peptidase activity"/>
    <property type="evidence" value="ECO:0007669"/>
    <property type="project" value="UniProtKB-KW"/>
</dbReference>
<accession>A0A336NGW2</accession>
<dbReference type="InterPro" id="IPR001478">
    <property type="entry name" value="PDZ"/>
</dbReference>
<evidence type="ECO:0000259" key="8">
    <source>
        <dbReference type="PROSITE" id="PS50106"/>
    </source>
</evidence>
<dbReference type="PANTHER" id="PTHR32060">
    <property type="entry name" value="TAIL-SPECIFIC PROTEASE"/>
    <property type="match status" value="1"/>
</dbReference>
<reference evidence="9 10" key="1">
    <citation type="submission" date="2018-06" db="EMBL/GenBank/DDBJ databases">
        <authorList>
            <consortium name="Pathogen Informatics"/>
            <person name="Doyle S."/>
        </authorList>
    </citation>
    <scope>NUCLEOTIDE SEQUENCE [LARGE SCALE GENOMIC DNA]</scope>
    <source>
        <strain evidence="9 10">NCTC12860</strain>
    </source>
</reference>
<dbReference type="RefSeq" id="WP_012754580.1">
    <property type="nucleotide sequence ID" value="NZ_CACVBG010000004.1"/>
</dbReference>
<dbReference type="InterPro" id="IPR036034">
    <property type="entry name" value="PDZ_sf"/>
</dbReference>
<dbReference type="SUPFAM" id="SSF52096">
    <property type="entry name" value="ClpP/crotonase"/>
    <property type="match status" value="1"/>
</dbReference>
<dbReference type="OMA" id="TWSIVDE"/>
<dbReference type="InterPro" id="IPR055210">
    <property type="entry name" value="CtpA/B_N"/>
</dbReference>
<feature type="region of interest" description="Disordered" evidence="6">
    <location>
        <begin position="385"/>
        <end position="406"/>
    </location>
</feature>
<organism evidence="9 10">
    <name type="scientific">Bartonella grahamii</name>
    <dbReference type="NCBI Taxonomy" id="33045"/>
    <lineage>
        <taxon>Bacteria</taxon>
        <taxon>Pseudomonadati</taxon>
        <taxon>Pseudomonadota</taxon>
        <taxon>Alphaproteobacteria</taxon>
        <taxon>Hyphomicrobiales</taxon>
        <taxon>Bartonellaceae</taxon>
        <taxon>Bartonella</taxon>
    </lineage>
</organism>
<keyword evidence="7" id="KW-0732">Signal</keyword>
<dbReference type="SMART" id="SM00228">
    <property type="entry name" value="PDZ"/>
    <property type="match status" value="1"/>
</dbReference>
<evidence type="ECO:0000256" key="5">
    <source>
        <dbReference type="RuleBase" id="RU004404"/>
    </source>
</evidence>
<gene>
    <name evidence="9" type="ORF">NCTC12860_01152</name>
</gene>
<feature type="signal peptide" evidence="7">
    <location>
        <begin position="1"/>
        <end position="27"/>
    </location>
</feature>
<feature type="chain" id="PRO_5016357948" evidence="7">
    <location>
        <begin position="28"/>
        <end position="436"/>
    </location>
</feature>
<dbReference type="Gene3D" id="2.30.42.10">
    <property type="match status" value="1"/>
</dbReference>
<dbReference type="Proteomes" id="UP000253846">
    <property type="component" value="Unassembled WGS sequence"/>
</dbReference>
<evidence type="ECO:0000313" key="9">
    <source>
        <dbReference type="EMBL" id="SSZ40008.1"/>
    </source>
</evidence>
<dbReference type="NCBIfam" id="TIGR00225">
    <property type="entry name" value="prc"/>
    <property type="match status" value="1"/>
</dbReference>
<dbReference type="InterPro" id="IPR029045">
    <property type="entry name" value="ClpP/crotonase-like_dom_sf"/>
</dbReference>
<sequence length="436" mass="46925">MIRKVILLVAGVLLGACSMIMVQSVAANNEDNAYKKLAIFGDVFERVRMQYVTVPDDKKLIENAINGMLTSLDPHSSYLNAEEAKDMRDSTKGEFGGLGIEVTMEKNLIKVVSPMDDTPASKAGILAGDLISKIDDVQTNGQTLNEAVNKMRGAPGTPITLTIIRSGVDKPFEVKIVRDIIKVKAVKYRVEGDIGYLRVIQFSEQTLGNLLAAIKDIQSKIPEDKLKGYVLDLRLNPGGLLDQAVNVSSAFLNKGEIVSTRGRKKSDVTRFDAKPGDVIHGKPLIVLINGGSASASEIVAGALQDHRRATILGTQSFGKGSVQTIIPLGENGALRLTTALYYTPSGTSIQGTGITPDIIVEQPLPEKYKGYDVKVGESALKGHIKGKRESNKGSGSAAFVPKDPKDDIQLNEAYKLLRGEMANAAFPPDPNKDVLK</sequence>
<name>A0A336NGW2_BARGR</name>
<dbReference type="GO" id="GO:0004175">
    <property type="term" value="F:endopeptidase activity"/>
    <property type="evidence" value="ECO:0007669"/>
    <property type="project" value="TreeGrafter"/>
</dbReference>
<dbReference type="Gene3D" id="3.30.750.44">
    <property type="match status" value="1"/>
</dbReference>
<dbReference type="CDD" id="cd06782">
    <property type="entry name" value="cpPDZ_CPP-like"/>
    <property type="match status" value="1"/>
</dbReference>
<dbReference type="GO" id="GO:0030288">
    <property type="term" value="C:outer membrane-bounded periplasmic space"/>
    <property type="evidence" value="ECO:0007669"/>
    <property type="project" value="TreeGrafter"/>
</dbReference>
<evidence type="ECO:0000256" key="2">
    <source>
        <dbReference type="ARBA" id="ARBA00022670"/>
    </source>
</evidence>
<dbReference type="InterPro" id="IPR004447">
    <property type="entry name" value="Peptidase_S41A"/>
</dbReference>